<name>A0AAU2K1H6_9ACTN</name>
<proteinExistence type="predicted"/>
<evidence type="ECO:0000313" key="2">
    <source>
        <dbReference type="EMBL" id="WTU77922.1"/>
    </source>
</evidence>
<sequence>MVISHHITEDALHVKILEELNVTNRAAAALQIEALVHQHRPSRVTIELPSHTPSPMTFSTLARANRMCRSLDIPLVATGPGGQEPLRLHGHDTDSARPRWLEHGARHNH</sequence>
<feature type="region of interest" description="Disordered" evidence="1">
    <location>
        <begin position="78"/>
        <end position="109"/>
    </location>
</feature>
<dbReference type="AlphaFoldDB" id="A0AAU2K1H6"/>
<reference evidence="2" key="1">
    <citation type="submission" date="2022-10" db="EMBL/GenBank/DDBJ databases">
        <title>The complete genomes of actinobacterial strains from the NBC collection.</title>
        <authorList>
            <person name="Joergensen T.S."/>
            <person name="Alvarez Arevalo M."/>
            <person name="Sterndorff E.B."/>
            <person name="Faurdal D."/>
            <person name="Vuksanovic O."/>
            <person name="Mourched A.-S."/>
            <person name="Charusanti P."/>
            <person name="Shaw S."/>
            <person name="Blin K."/>
            <person name="Weber T."/>
        </authorList>
    </citation>
    <scope>NUCLEOTIDE SEQUENCE</scope>
    <source>
        <strain evidence="2">NBC_00049</strain>
    </source>
</reference>
<gene>
    <name evidence="2" type="ORF">OG327_34035</name>
</gene>
<organism evidence="2">
    <name type="scientific">Streptomyces sp. NBC_00049</name>
    <dbReference type="NCBI Taxonomy" id="2903617"/>
    <lineage>
        <taxon>Bacteria</taxon>
        <taxon>Bacillati</taxon>
        <taxon>Actinomycetota</taxon>
        <taxon>Actinomycetes</taxon>
        <taxon>Kitasatosporales</taxon>
        <taxon>Streptomycetaceae</taxon>
        <taxon>Streptomyces</taxon>
    </lineage>
</organism>
<dbReference type="EMBL" id="CP108264">
    <property type="protein sequence ID" value="WTU77922.1"/>
    <property type="molecule type" value="Genomic_DNA"/>
</dbReference>
<protein>
    <submittedName>
        <fullName evidence="2">Uncharacterized protein</fullName>
    </submittedName>
</protein>
<feature type="compositionally biased region" description="Basic and acidic residues" evidence="1">
    <location>
        <begin position="86"/>
        <end position="109"/>
    </location>
</feature>
<accession>A0AAU2K1H6</accession>
<evidence type="ECO:0000256" key="1">
    <source>
        <dbReference type="SAM" id="MobiDB-lite"/>
    </source>
</evidence>